<keyword evidence="7 13" id="KW-1133">Transmembrane helix</keyword>
<evidence type="ECO:0000256" key="1">
    <source>
        <dbReference type="ARBA" id="ARBA00004323"/>
    </source>
</evidence>
<keyword evidence="6" id="KW-0735">Signal-anchor</keyword>
<keyword evidence="2" id="KW-0328">Glycosyltransferase</keyword>
<evidence type="ECO:0000256" key="7">
    <source>
        <dbReference type="ARBA" id="ARBA00022989"/>
    </source>
</evidence>
<evidence type="ECO:0000313" key="15">
    <source>
        <dbReference type="Proteomes" id="UP000233551"/>
    </source>
</evidence>
<comment type="subcellular location">
    <subcellularLocation>
        <location evidence="1">Golgi apparatus membrane</location>
        <topology evidence="1">Single-pass type II membrane protein</topology>
    </subcellularLocation>
</comment>
<dbReference type="AlphaFoldDB" id="A0A2I0J766"/>
<keyword evidence="4 13" id="KW-0812">Transmembrane</keyword>
<dbReference type="Proteomes" id="UP000233551">
    <property type="component" value="Unassembled WGS sequence"/>
</dbReference>
<feature type="transmembrane region" description="Helical" evidence="13">
    <location>
        <begin position="20"/>
        <end position="38"/>
    </location>
</feature>
<keyword evidence="10" id="KW-0961">Cell wall biogenesis/degradation</keyword>
<keyword evidence="8 13" id="KW-0472">Membrane</keyword>
<dbReference type="Pfam" id="PF01501">
    <property type="entry name" value="Glyco_transf_8"/>
    <property type="match status" value="1"/>
</dbReference>
<keyword evidence="15" id="KW-1185">Reference proteome</keyword>
<dbReference type="STRING" id="22663.A0A2I0J766"/>
<evidence type="ECO:0000256" key="8">
    <source>
        <dbReference type="ARBA" id="ARBA00023136"/>
    </source>
</evidence>
<dbReference type="EMBL" id="PGOL01002006">
    <property type="protein sequence ID" value="PKI51546.1"/>
    <property type="molecule type" value="Genomic_DNA"/>
</dbReference>
<evidence type="ECO:0000256" key="12">
    <source>
        <dbReference type="RuleBase" id="RU362027"/>
    </source>
</evidence>
<keyword evidence="5" id="KW-0479">Metal-binding</keyword>
<keyword evidence="9" id="KW-0464">Manganese</keyword>
<organism evidence="14 15">
    <name type="scientific">Punica granatum</name>
    <name type="common">Pomegranate</name>
    <dbReference type="NCBI Taxonomy" id="22663"/>
    <lineage>
        <taxon>Eukaryota</taxon>
        <taxon>Viridiplantae</taxon>
        <taxon>Streptophyta</taxon>
        <taxon>Embryophyta</taxon>
        <taxon>Tracheophyta</taxon>
        <taxon>Spermatophyta</taxon>
        <taxon>Magnoliopsida</taxon>
        <taxon>eudicotyledons</taxon>
        <taxon>Gunneridae</taxon>
        <taxon>Pentapetalae</taxon>
        <taxon>rosids</taxon>
        <taxon>malvids</taxon>
        <taxon>Myrtales</taxon>
        <taxon>Lythraceae</taxon>
        <taxon>Punica</taxon>
    </lineage>
</organism>
<evidence type="ECO:0000256" key="9">
    <source>
        <dbReference type="ARBA" id="ARBA00023211"/>
    </source>
</evidence>
<proteinExistence type="inferred from homology"/>
<evidence type="ECO:0000256" key="2">
    <source>
        <dbReference type="ARBA" id="ARBA00022676"/>
    </source>
</evidence>
<evidence type="ECO:0000256" key="3">
    <source>
        <dbReference type="ARBA" id="ARBA00022679"/>
    </source>
</evidence>
<dbReference type="PANTHER" id="PTHR11183">
    <property type="entry name" value="GLYCOGENIN SUBFAMILY MEMBER"/>
    <property type="match status" value="1"/>
</dbReference>
<protein>
    <recommendedName>
        <fullName evidence="12">Hexosyltransferase</fullName>
        <ecNumber evidence="12">2.4.1.-</ecNumber>
    </recommendedName>
</protein>
<sequence>MGTTSMKTASKLARSKQKPFVFSVLLISLPLVYLIVNFRPPIHQITPHSRSRLKHYSRHAQDPWVKSGTQLPEWFRLIENDMGVGRKIKVGLVNMDGGAVSEYGSGLNGRAETVAVSFDRISGSLKWEDFFPEWIDEDEKFAPPSCPEIPMPILGEYHDLDVIVARVPCGNAMNKRVPRDLLRLQVNLVVANLLVVDGWEKHKNDRKVYAVFLGSCGPMVEIFRCDDLVARVGDHWVYKPDQRKLKQKVLMPVGSCQLAPPYAVDGEGKWRNYMTQIQRADSERTSYLQQSLQAREAYVTVLHSSEAYVCGAIALAWSIRRSNSTRDLVLLADNSIGKKSLVGLRAAGWKIRHIKRIRSPHAEEGAYNEWNYSKLRVWQLTQYDKVIFIDADLIVLRNIDEFFVYPQLSASGNDQFLFNSGIMVLEPSNCVFEQLMQKSYELKSYNGGDQGFLNEFFTWWHRLPTKINFLKVFDWHGGDKEHVIPGNLYAIHYLGLKPWMCYRDYDCNWDKEDHLIFASNSANDRWWEVYDSMPGELKSYCALTEHMDFRIRKWRGIAKKSNLKNGHWKNRVRDPRRLRHEE</sequence>
<evidence type="ECO:0000256" key="13">
    <source>
        <dbReference type="SAM" id="Phobius"/>
    </source>
</evidence>
<dbReference type="FunFam" id="3.90.550.10:FF:000018">
    <property type="entry name" value="Hexosyltransferase"/>
    <property type="match status" value="1"/>
</dbReference>
<dbReference type="InterPro" id="IPR029044">
    <property type="entry name" value="Nucleotide-diphossugar_trans"/>
</dbReference>
<evidence type="ECO:0000256" key="10">
    <source>
        <dbReference type="ARBA" id="ARBA00023316"/>
    </source>
</evidence>
<name>A0A2I0J766_PUNGR</name>
<accession>A0A2I0J766</accession>
<evidence type="ECO:0000313" key="14">
    <source>
        <dbReference type="EMBL" id="PKI51546.1"/>
    </source>
</evidence>
<dbReference type="CDD" id="cd02537">
    <property type="entry name" value="GT8_Glycogenin"/>
    <property type="match status" value="1"/>
</dbReference>
<dbReference type="EC" id="2.4.1.-" evidence="12"/>
<gene>
    <name evidence="14" type="ORF">CRG98_028106</name>
</gene>
<dbReference type="GO" id="GO:0046872">
    <property type="term" value="F:metal ion binding"/>
    <property type="evidence" value="ECO:0007669"/>
    <property type="project" value="UniProtKB-KW"/>
</dbReference>
<reference evidence="14 15" key="1">
    <citation type="submission" date="2017-11" db="EMBL/GenBank/DDBJ databases">
        <title>De-novo sequencing of pomegranate (Punica granatum L.) genome.</title>
        <authorList>
            <person name="Akparov Z."/>
            <person name="Amiraslanov A."/>
            <person name="Hajiyeva S."/>
            <person name="Abbasov M."/>
            <person name="Kaur K."/>
            <person name="Hamwieh A."/>
            <person name="Solovyev V."/>
            <person name="Salamov A."/>
            <person name="Braich B."/>
            <person name="Kosarev P."/>
            <person name="Mahmoud A."/>
            <person name="Hajiyev E."/>
            <person name="Babayeva S."/>
            <person name="Izzatullayeva V."/>
            <person name="Mammadov A."/>
            <person name="Mammadov A."/>
            <person name="Sharifova S."/>
            <person name="Ojaghi J."/>
            <person name="Eynullazada K."/>
            <person name="Bayramov B."/>
            <person name="Abdulazimova A."/>
            <person name="Shahmuradov I."/>
        </authorList>
    </citation>
    <scope>NUCLEOTIDE SEQUENCE [LARGE SCALE GENOMIC DNA]</scope>
    <source>
        <strain evidence="15">cv. AG2017</strain>
        <tissue evidence="14">Leaf</tissue>
    </source>
</reference>
<dbReference type="Gene3D" id="3.90.550.10">
    <property type="entry name" value="Spore Coat Polysaccharide Biosynthesis Protein SpsA, Chain A"/>
    <property type="match status" value="1"/>
</dbReference>
<evidence type="ECO:0000256" key="4">
    <source>
        <dbReference type="ARBA" id="ARBA00022692"/>
    </source>
</evidence>
<dbReference type="SUPFAM" id="SSF53448">
    <property type="entry name" value="Nucleotide-diphospho-sugar transferases"/>
    <property type="match status" value="1"/>
</dbReference>
<evidence type="ECO:0000256" key="6">
    <source>
        <dbReference type="ARBA" id="ARBA00022968"/>
    </source>
</evidence>
<keyword evidence="3" id="KW-0808">Transferase</keyword>
<dbReference type="GO" id="GO:0016757">
    <property type="term" value="F:glycosyltransferase activity"/>
    <property type="evidence" value="ECO:0007669"/>
    <property type="project" value="UniProtKB-KW"/>
</dbReference>
<dbReference type="InterPro" id="IPR050587">
    <property type="entry name" value="GNT1/Glycosyltrans_8"/>
</dbReference>
<comment type="caution">
    <text evidence="14">The sequence shown here is derived from an EMBL/GenBank/DDBJ whole genome shotgun (WGS) entry which is preliminary data.</text>
</comment>
<evidence type="ECO:0000256" key="11">
    <source>
        <dbReference type="ARBA" id="ARBA00038162"/>
    </source>
</evidence>
<dbReference type="GO" id="GO:0000139">
    <property type="term" value="C:Golgi membrane"/>
    <property type="evidence" value="ECO:0007669"/>
    <property type="project" value="UniProtKB-SubCell"/>
</dbReference>
<dbReference type="InterPro" id="IPR002495">
    <property type="entry name" value="Glyco_trans_8"/>
</dbReference>
<comment type="similarity">
    <text evidence="11">Belongs to the glycosyltransferase 8 family. Glycogenin subfamily.</text>
</comment>
<dbReference type="GO" id="GO:0071555">
    <property type="term" value="P:cell wall organization"/>
    <property type="evidence" value="ECO:0007669"/>
    <property type="project" value="UniProtKB-KW"/>
</dbReference>
<evidence type="ECO:0000256" key="5">
    <source>
        <dbReference type="ARBA" id="ARBA00022723"/>
    </source>
</evidence>